<dbReference type="RefSeq" id="WP_057453901.1">
    <property type="nucleotide sequence ID" value="NZ_RBTE01000561.1"/>
</dbReference>
<organism evidence="1 2">
    <name type="scientific">Pseudomonas savastanoi</name>
    <name type="common">Pseudomonas syringae pv. savastanoi</name>
    <dbReference type="NCBI Taxonomy" id="29438"/>
    <lineage>
        <taxon>Bacteria</taxon>
        <taxon>Pseudomonadati</taxon>
        <taxon>Pseudomonadota</taxon>
        <taxon>Gammaproteobacteria</taxon>
        <taxon>Pseudomonadales</taxon>
        <taxon>Pseudomonadaceae</taxon>
        <taxon>Pseudomonas</taxon>
    </lineage>
</organism>
<comment type="caution">
    <text evidence="1">The sequence shown here is derived from an EMBL/GenBank/DDBJ whole genome shotgun (WGS) entry which is preliminary data.</text>
</comment>
<name>A0A3M5J6U9_PSESS</name>
<protein>
    <submittedName>
        <fullName evidence="1">Uncharacterized protein</fullName>
    </submittedName>
</protein>
<gene>
    <name evidence="1" type="ORF">ALP51_200164</name>
</gene>
<dbReference type="EMBL" id="RBTE01000561">
    <property type="protein sequence ID" value="RMT18506.1"/>
    <property type="molecule type" value="Genomic_DNA"/>
</dbReference>
<sequence>MAHITLPDGSLIIDDSELMPQHQARRMAHEGMQPAAIASELGEPLANVQQWIAECPYESPEDFWLRRYNSGTHRDDDA</sequence>
<accession>A0A3M5J6U9</accession>
<dbReference type="Proteomes" id="UP000278180">
    <property type="component" value="Unassembled WGS sequence"/>
</dbReference>
<reference evidence="1 2" key="1">
    <citation type="submission" date="2018-08" db="EMBL/GenBank/DDBJ databases">
        <title>Recombination of ecologically and evolutionarily significant loci maintains genetic cohesion in the Pseudomonas syringae species complex.</title>
        <authorList>
            <person name="Dillon M."/>
            <person name="Thakur S."/>
            <person name="Almeida R.N.D."/>
            <person name="Weir B.S."/>
            <person name="Guttman D.S."/>
        </authorList>
    </citation>
    <scope>NUCLEOTIDE SEQUENCE [LARGE SCALE GENOMIC DNA]</scope>
    <source>
        <strain evidence="1 2">ICMP 13684</strain>
    </source>
</reference>
<dbReference type="AlphaFoldDB" id="A0A3M5J6U9"/>
<proteinExistence type="predicted"/>
<evidence type="ECO:0000313" key="2">
    <source>
        <dbReference type="Proteomes" id="UP000278180"/>
    </source>
</evidence>
<evidence type="ECO:0000313" key="1">
    <source>
        <dbReference type="EMBL" id="RMT18506.1"/>
    </source>
</evidence>